<dbReference type="Gene3D" id="2.60.40.150">
    <property type="entry name" value="C2 domain"/>
    <property type="match status" value="1"/>
</dbReference>
<comment type="caution">
    <text evidence="4">The sequence shown here is derived from an EMBL/GenBank/DDBJ whole genome shotgun (WGS) entry which is preliminary data.</text>
</comment>
<dbReference type="AlphaFoldDB" id="A0A1X0P9P4"/>
<dbReference type="Proteomes" id="UP000192257">
    <property type="component" value="Unassembled WGS sequence"/>
</dbReference>
<feature type="coiled-coil region" evidence="1">
    <location>
        <begin position="407"/>
        <end position="459"/>
    </location>
</feature>
<dbReference type="Pfam" id="PF00168">
    <property type="entry name" value="C2"/>
    <property type="match status" value="1"/>
</dbReference>
<keyword evidence="5" id="KW-1185">Reference proteome</keyword>
<dbReference type="GeneID" id="39980990"/>
<feature type="coiled-coil region" evidence="1">
    <location>
        <begin position="572"/>
        <end position="682"/>
    </location>
</feature>
<organism evidence="4 5">
    <name type="scientific">Trypanosoma theileri</name>
    <dbReference type="NCBI Taxonomy" id="67003"/>
    <lineage>
        <taxon>Eukaryota</taxon>
        <taxon>Discoba</taxon>
        <taxon>Euglenozoa</taxon>
        <taxon>Kinetoplastea</taxon>
        <taxon>Metakinetoplastina</taxon>
        <taxon>Trypanosomatida</taxon>
        <taxon>Trypanosomatidae</taxon>
        <taxon>Trypanosoma</taxon>
    </lineage>
</organism>
<feature type="compositionally biased region" description="Polar residues" evidence="2">
    <location>
        <begin position="548"/>
        <end position="560"/>
    </location>
</feature>
<dbReference type="OrthoDB" id="271924at2759"/>
<feature type="region of interest" description="Disordered" evidence="2">
    <location>
        <begin position="689"/>
        <end position="730"/>
    </location>
</feature>
<feature type="coiled-coil region" evidence="1">
    <location>
        <begin position="7"/>
        <end position="184"/>
    </location>
</feature>
<feature type="coiled-coil region" evidence="1">
    <location>
        <begin position="301"/>
        <end position="377"/>
    </location>
</feature>
<evidence type="ECO:0000256" key="1">
    <source>
        <dbReference type="SAM" id="Coils"/>
    </source>
</evidence>
<accession>A0A1X0P9P4</accession>
<dbReference type="RefSeq" id="XP_028887718.1">
    <property type="nucleotide sequence ID" value="XM_029021210.1"/>
</dbReference>
<keyword evidence="1" id="KW-0175">Coiled coil</keyword>
<proteinExistence type="predicted"/>
<feature type="region of interest" description="Disordered" evidence="2">
    <location>
        <begin position="548"/>
        <end position="568"/>
    </location>
</feature>
<gene>
    <name evidence="4" type="ORF">TM35_000015290</name>
</gene>
<evidence type="ECO:0000259" key="3">
    <source>
        <dbReference type="PROSITE" id="PS50004"/>
    </source>
</evidence>
<evidence type="ECO:0000256" key="2">
    <source>
        <dbReference type="SAM" id="MobiDB-lite"/>
    </source>
</evidence>
<feature type="domain" description="C2" evidence="3">
    <location>
        <begin position="721"/>
        <end position="842"/>
    </location>
</feature>
<feature type="compositionally biased region" description="Low complexity" evidence="2">
    <location>
        <begin position="696"/>
        <end position="709"/>
    </location>
</feature>
<dbReference type="CDD" id="cd00030">
    <property type="entry name" value="C2"/>
    <property type="match status" value="1"/>
</dbReference>
<sequence>MDYKKKVDELTHLCDQLKEQLATKELNEYEQESLIRDLKSQLKEMDDVEEKLTLANRNARLLEEENNDLLMQLKSGELGTGNSSAIRPEAMKLIEENHRYQNDNQELRASLIKANQREQQLDQKCKALLELQEKNETQLSLLKKRNGEIEERLREEQNQFSLAKESWENEKARYSQDYEDLLASVQRLDGATQQRETREIKDRGNERNLQEELLKEDIAELENKLRLSEERFRAKEREWKEIETSLQNEIDSLKVKDQDGKDVYRVFQDQLDSFKQEVTAFRGERRPSRAILTLPMEELIADDVEDDMNEVEADLKSKEGKIEALETMNRNLNKKYMDSTNENERLQEEIEHLQEINSHLEERANELEVRVKELEVLLVSAPKGSVPPKIVKLEREKNNEFLDDEEKKMILEENKELRSILLKYEEEISQLKAGHEQQLAAYNIRQNEQQGQIAELLRQNDIMKQLASARNSGKVSNTERPQERHEMLWKENEKNLRNKGNFDSVIVVDKLSKDKMDCVEDIMKLLEAAWANEEEFKRQLQKASFQQFPDNQSIVGNGDQSAKDDEQRQRDLYRYQSEIDRLNDQIDFLQQDNKSKENKIQGLQDRLNLLEERLKDAERNMGREQENPKESDMEKRVKMLESAVAQKEADINGLSKSKDKKLQDLNDQLANLRNANDGLWKQLLALQDEKQESQKRPSSGRSPRTPRGSVNRRSMEHLVFSQPSTQMSEERRRTVVADGAHLAVTIVELSDVMRNGKPITEPGYIIIKVKSVKEKYKTSVKELASVIRFDETFVFYLAQPDQDVITLHVFYRAKSSSREYHIGDASFAMATLHRGVPRQRIAIVAQNPGTKDAQRAAQVEVIMQSDDFGKLTVPTEAEIEDEKLRFCELLRRVEVTAPENLHCVDVLMATNAGQ</sequence>
<dbReference type="InterPro" id="IPR000008">
    <property type="entry name" value="C2_dom"/>
</dbReference>
<name>A0A1X0P9P4_9TRYP</name>
<dbReference type="PROSITE" id="PS50004">
    <property type="entry name" value="C2"/>
    <property type="match status" value="1"/>
</dbReference>
<dbReference type="SUPFAM" id="SSF49562">
    <property type="entry name" value="C2 domain (Calcium/lipid-binding domain, CaLB)"/>
    <property type="match status" value="1"/>
</dbReference>
<protein>
    <recommendedName>
        <fullName evidence="3">C2 domain-containing protein</fullName>
    </recommendedName>
</protein>
<evidence type="ECO:0000313" key="5">
    <source>
        <dbReference type="Proteomes" id="UP000192257"/>
    </source>
</evidence>
<dbReference type="VEuPathDB" id="TriTrypDB:TM35_000015290"/>
<dbReference type="InterPro" id="IPR035892">
    <property type="entry name" value="C2_domain_sf"/>
</dbReference>
<feature type="coiled-coil region" evidence="1">
    <location>
        <begin position="211"/>
        <end position="238"/>
    </location>
</feature>
<evidence type="ECO:0000313" key="4">
    <source>
        <dbReference type="EMBL" id="ORC93652.1"/>
    </source>
</evidence>
<reference evidence="4 5" key="1">
    <citation type="submission" date="2017-03" db="EMBL/GenBank/DDBJ databases">
        <title>An alternative strategy for trypanosome survival in the mammalian bloodstream revealed through genome and transcriptome analysis of the ubiquitous bovine parasite Trypanosoma (Megatrypanum) theileri.</title>
        <authorList>
            <person name="Kelly S."/>
            <person name="Ivens A."/>
            <person name="Mott A."/>
            <person name="O'Neill E."/>
            <person name="Emms D."/>
            <person name="Macleod O."/>
            <person name="Voorheis P."/>
            <person name="Matthews J."/>
            <person name="Matthews K."/>
            <person name="Carrington M."/>
        </authorList>
    </citation>
    <scope>NUCLEOTIDE SEQUENCE [LARGE SCALE GENOMIC DNA]</scope>
    <source>
        <strain evidence="4">Edinburgh</strain>
    </source>
</reference>
<dbReference type="EMBL" id="NBCO01000001">
    <property type="protein sequence ID" value="ORC93652.1"/>
    <property type="molecule type" value="Genomic_DNA"/>
</dbReference>